<keyword evidence="1" id="KW-0812">Transmembrane</keyword>
<evidence type="ECO:0000313" key="2">
    <source>
        <dbReference type="EMBL" id="ACQ81263.1"/>
    </source>
</evidence>
<keyword evidence="3" id="KW-1185">Reference proteome</keyword>
<dbReference type="KEGG" id="bcv:Bcav_3018"/>
<dbReference type="STRING" id="471853.Bcav_3018"/>
<proteinExistence type="predicted"/>
<dbReference type="AlphaFoldDB" id="C5BZT3"/>
<evidence type="ECO:0000313" key="3">
    <source>
        <dbReference type="Proteomes" id="UP000007962"/>
    </source>
</evidence>
<dbReference type="EMBL" id="CP001618">
    <property type="protein sequence ID" value="ACQ81263.1"/>
    <property type="molecule type" value="Genomic_DNA"/>
</dbReference>
<dbReference type="RefSeq" id="WP_015883503.1">
    <property type="nucleotide sequence ID" value="NC_012669.1"/>
</dbReference>
<organism evidence="2 3">
    <name type="scientific">Beutenbergia cavernae (strain ATCC BAA-8 / DSM 12333 / CCUG 43141 / JCM 11478 / NBRC 16432 / NCIMB 13614 / HKI 0122)</name>
    <dbReference type="NCBI Taxonomy" id="471853"/>
    <lineage>
        <taxon>Bacteria</taxon>
        <taxon>Bacillati</taxon>
        <taxon>Actinomycetota</taxon>
        <taxon>Actinomycetes</taxon>
        <taxon>Micrococcales</taxon>
        <taxon>Beutenbergiaceae</taxon>
        <taxon>Beutenbergia</taxon>
    </lineage>
</organism>
<feature type="transmembrane region" description="Helical" evidence="1">
    <location>
        <begin position="12"/>
        <end position="36"/>
    </location>
</feature>
<accession>C5BZT3</accession>
<reference evidence="2 3" key="1">
    <citation type="journal article" date="2009" name="Stand. Genomic Sci.">
        <title>Complete genome sequence of Beutenbergia cavernae type strain (HKI 0122).</title>
        <authorList>
            <person name="Land M."/>
            <person name="Pukall R."/>
            <person name="Abt B."/>
            <person name="Goker M."/>
            <person name="Rohde M."/>
            <person name="Glavina Del Rio T."/>
            <person name="Tice H."/>
            <person name="Copeland A."/>
            <person name="Cheng J.F."/>
            <person name="Lucas S."/>
            <person name="Chen F."/>
            <person name="Nolan M."/>
            <person name="Bruce D."/>
            <person name="Goodwin L."/>
            <person name="Pitluck S."/>
            <person name="Ivanova N."/>
            <person name="Mavromatis K."/>
            <person name="Ovchinnikova G."/>
            <person name="Pati A."/>
            <person name="Chen A."/>
            <person name="Palaniappan K."/>
            <person name="Hauser L."/>
            <person name="Chang Y.J."/>
            <person name="Jefferies C.C."/>
            <person name="Saunders E."/>
            <person name="Brettin T."/>
            <person name="Detter J.C."/>
            <person name="Han C."/>
            <person name="Chain P."/>
            <person name="Bristow J."/>
            <person name="Eisen J.A."/>
            <person name="Markowitz V."/>
            <person name="Hugenholtz P."/>
            <person name="Kyrpides N.C."/>
            <person name="Klenk H.P."/>
            <person name="Lapidus A."/>
        </authorList>
    </citation>
    <scope>NUCLEOTIDE SEQUENCE [LARGE SCALE GENOMIC DNA]</scope>
    <source>
        <strain evidence="3">ATCC BAA-8 / DSM 12333 / NBRC 16432</strain>
    </source>
</reference>
<protein>
    <submittedName>
        <fullName evidence="2">Uncharacterized protein</fullName>
    </submittedName>
</protein>
<sequence length="143" mass="14118">MRAPGSGEAIAYVIVGLVVVVGPLVLAAVGFGWYLLWRSSAAVVGVVPARVAGSVPGAPAGHVQVDLVDPRGVPRRVALDARAAGAPQPGAVLPVYVSPRRPAVASLTPPGGGLRALGVVLLAVGALLVAFAVLVVALVVADS</sequence>
<dbReference type="HOGENOM" id="CLU_1802327_0_0_11"/>
<feature type="transmembrane region" description="Helical" evidence="1">
    <location>
        <begin position="116"/>
        <end position="141"/>
    </location>
</feature>
<gene>
    <name evidence="2" type="ordered locus">Bcav_3018</name>
</gene>
<dbReference type="Proteomes" id="UP000007962">
    <property type="component" value="Chromosome"/>
</dbReference>
<keyword evidence="1" id="KW-1133">Transmembrane helix</keyword>
<name>C5BZT3_BEUC1</name>
<keyword evidence="1" id="KW-0472">Membrane</keyword>
<evidence type="ECO:0000256" key="1">
    <source>
        <dbReference type="SAM" id="Phobius"/>
    </source>
</evidence>